<feature type="compositionally biased region" description="Basic and acidic residues" evidence="1">
    <location>
        <begin position="164"/>
        <end position="176"/>
    </location>
</feature>
<accession>A0A2U3ED20</accession>
<feature type="compositionally biased region" description="Gly residues" evidence="1">
    <location>
        <begin position="499"/>
        <end position="515"/>
    </location>
</feature>
<gene>
    <name evidence="3" type="ORF">PCL_11047</name>
</gene>
<sequence>MGPAGSIIVTTLKPSLQMTTSNQNMEPAARPGNVNTTADDHKTACLHACWPGGLGLVAGTLVPVWETRDPTTAASVGDDPTAARVVAGRCVGGGLVRRLDNDDEPWENSKASVDENASTPRLADVARPEALSFPSPAAAAAPAVALPPDPAAGAGATEQPQLTDEARPRIVIRPDGRGAQSSSSSSTASTSTSSAAPPALTVSFLSPEVGGATRFYPFHDLELLASGQDTTLSKAQLIATGLDGDQNVLLFPTGCQVDVDDPASAIDCTRACRNASSLFSSLDTFYNCAALASIAYWSRDGSGNGNGNGDSGGGGGQGDRHSARFYIPEQAERNASALMGPGGSLAAFDERPVLSAFVACAQAACGEDGIRTPCNDSVKALTQQSLPGDVFDALNTFCPDIAAEINPDIFGPGVSRTHSPPHSYLVNKDSKLTVGCRQVLISYVLQVCFSSMLYLATRFFTLYVSFSERGRLKEEEQRQQLEAQQRERQQQQSQKRQQGRGGGGAVGAAAGGGGALAPAPSSSLRLQRRLTRIETLIWRDSSALSRTSIAIATTLVEFQEAQCWFVFAIQIASILAIVVNSQEGTFWGEIMVNAAVAFHVSQNGVLPMFLVQICLHNEGIRNWHTFLGFVVEYLLAIVATTQKVYFRDAFNLFRKETRIDACGGNPSPRSYCAAMHGVDGINLGFFPRPLLYKMVFLVLDTFAMVVLVVDQMSWTLRTHRWTSHLRIGRYRAGRGPAGRYKVAWLRAKRWVWRLLELAYLVINILYMVSLIKVFNSDSFEASKWSYGQIIAMTVWGPVIVKLFDLVLSGPPKNGTSLNSGPPRLRIDNVINRRIGTSADEELEASGYVPGLGRKIPGPPPELDLGQARSRTRDTGDTTDDGLSTEVKNV</sequence>
<proteinExistence type="predicted"/>
<comment type="caution">
    <text evidence="3">The sequence shown here is derived from an EMBL/GenBank/DDBJ whole genome shotgun (WGS) entry which is preliminary data.</text>
</comment>
<evidence type="ECO:0000256" key="2">
    <source>
        <dbReference type="SAM" id="Phobius"/>
    </source>
</evidence>
<name>A0A2U3ED20_PURLI</name>
<feature type="region of interest" description="Disordered" evidence="1">
    <location>
        <begin position="99"/>
        <end position="121"/>
    </location>
</feature>
<feature type="transmembrane region" description="Helical" evidence="2">
    <location>
        <begin position="754"/>
        <end position="774"/>
    </location>
</feature>
<feature type="region of interest" description="Disordered" evidence="1">
    <location>
        <begin position="142"/>
        <end position="197"/>
    </location>
</feature>
<evidence type="ECO:0000313" key="4">
    <source>
        <dbReference type="Proteomes" id="UP000245956"/>
    </source>
</evidence>
<keyword evidence="2" id="KW-0812">Transmembrane</keyword>
<feature type="transmembrane region" description="Helical" evidence="2">
    <location>
        <begin position="786"/>
        <end position="807"/>
    </location>
</feature>
<feature type="region of interest" description="Disordered" evidence="1">
    <location>
        <begin position="477"/>
        <end position="520"/>
    </location>
</feature>
<dbReference type="EMBL" id="LCWV01000006">
    <property type="protein sequence ID" value="PWI72424.1"/>
    <property type="molecule type" value="Genomic_DNA"/>
</dbReference>
<keyword evidence="2" id="KW-1133">Transmembrane helix</keyword>
<dbReference type="AlphaFoldDB" id="A0A2U3ED20"/>
<protein>
    <submittedName>
        <fullName evidence="3">Uncharacterized protein</fullName>
    </submittedName>
</protein>
<feature type="region of interest" description="Disordered" evidence="1">
    <location>
        <begin position="847"/>
        <end position="889"/>
    </location>
</feature>
<feature type="compositionally biased region" description="Polar residues" evidence="1">
    <location>
        <begin position="109"/>
        <end position="119"/>
    </location>
</feature>
<feature type="transmembrane region" description="Helical" evidence="2">
    <location>
        <begin position="690"/>
        <end position="709"/>
    </location>
</feature>
<dbReference type="Proteomes" id="UP000245956">
    <property type="component" value="Unassembled WGS sequence"/>
</dbReference>
<organism evidence="3 4">
    <name type="scientific">Purpureocillium lilacinum</name>
    <name type="common">Paecilomyces lilacinus</name>
    <dbReference type="NCBI Taxonomy" id="33203"/>
    <lineage>
        <taxon>Eukaryota</taxon>
        <taxon>Fungi</taxon>
        <taxon>Dikarya</taxon>
        <taxon>Ascomycota</taxon>
        <taxon>Pezizomycotina</taxon>
        <taxon>Sordariomycetes</taxon>
        <taxon>Hypocreomycetidae</taxon>
        <taxon>Hypocreales</taxon>
        <taxon>Ophiocordycipitaceae</taxon>
        <taxon>Purpureocillium</taxon>
    </lineage>
</organism>
<keyword evidence="2" id="KW-0472">Membrane</keyword>
<feature type="compositionally biased region" description="Basic and acidic residues" evidence="1">
    <location>
        <begin position="477"/>
        <end position="489"/>
    </location>
</feature>
<evidence type="ECO:0000256" key="1">
    <source>
        <dbReference type="SAM" id="MobiDB-lite"/>
    </source>
</evidence>
<feature type="compositionally biased region" description="Low complexity" evidence="1">
    <location>
        <begin position="181"/>
        <end position="196"/>
    </location>
</feature>
<reference evidence="3 4" key="1">
    <citation type="journal article" date="2016" name="Front. Microbiol.">
        <title>Genome and transcriptome sequences reveal the specific parasitism of the nematophagous Purpureocillium lilacinum 36-1.</title>
        <authorList>
            <person name="Xie J."/>
            <person name="Li S."/>
            <person name="Mo C."/>
            <person name="Xiao X."/>
            <person name="Peng D."/>
            <person name="Wang G."/>
            <person name="Xiao Y."/>
        </authorList>
    </citation>
    <scope>NUCLEOTIDE SEQUENCE [LARGE SCALE GENOMIC DNA]</scope>
    <source>
        <strain evidence="3 4">36-1</strain>
    </source>
</reference>
<evidence type="ECO:0000313" key="3">
    <source>
        <dbReference type="EMBL" id="PWI72424.1"/>
    </source>
</evidence>